<name>A0AAD8S2C4_LOLMU</name>
<feature type="compositionally biased region" description="Basic and acidic residues" evidence="4">
    <location>
        <begin position="263"/>
        <end position="274"/>
    </location>
</feature>
<dbReference type="InterPro" id="IPR039537">
    <property type="entry name" value="Retrotran_Ty1/copia-like"/>
</dbReference>
<proteinExistence type="predicted"/>
<dbReference type="Pfam" id="PF22936">
    <property type="entry name" value="Pol_BBD"/>
    <property type="match status" value="1"/>
</dbReference>
<feature type="domain" description="Integrase catalytic" evidence="5">
    <location>
        <begin position="471"/>
        <end position="565"/>
    </location>
</feature>
<dbReference type="GO" id="GO:0003676">
    <property type="term" value="F:nucleic acid binding"/>
    <property type="evidence" value="ECO:0007669"/>
    <property type="project" value="InterPro"/>
</dbReference>
<dbReference type="Pfam" id="PF00665">
    <property type="entry name" value="rve"/>
    <property type="match status" value="1"/>
</dbReference>
<dbReference type="GO" id="GO:0008233">
    <property type="term" value="F:peptidase activity"/>
    <property type="evidence" value="ECO:0007669"/>
    <property type="project" value="UniProtKB-KW"/>
</dbReference>
<dbReference type="Gene3D" id="3.30.420.10">
    <property type="entry name" value="Ribonuclease H-like superfamily/Ribonuclease H"/>
    <property type="match status" value="1"/>
</dbReference>
<evidence type="ECO:0000313" key="7">
    <source>
        <dbReference type="Proteomes" id="UP001231189"/>
    </source>
</evidence>
<dbReference type="PANTHER" id="PTHR42648">
    <property type="entry name" value="TRANSPOSASE, PUTATIVE-RELATED"/>
    <property type="match status" value="1"/>
</dbReference>
<keyword evidence="7" id="KW-1185">Reference proteome</keyword>
<dbReference type="GO" id="GO:0006508">
    <property type="term" value="P:proteolysis"/>
    <property type="evidence" value="ECO:0007669"/>
    <property type="project" value="UniProtKB-KW"/>
</dbReference>
<organism evidence="6 7">
    <name type="scientific">Lolium multiflorum</name>
    <name type="common">Italian ryegrass</name>
    <name type="synonym">Lolium perenne subsp. multiflorum</name>
    <dbReference type="NCBI Taxonomy" id="4521"/>
    <lineage>
        <taxon>Eukaryota</taxon>
        <taxon>Viridiplantae</taxon>
        <taxon>Streptophyta</taxon>
        <taxon>Embryophyta</taxon>
        <taxon>Tracheophyta</taxon>
        <taxon>Spermatophyta</taxon>
        <taxon>Magnoliopsida</taxon>
        <taxon>Liliopsida</taxon>
        <taxon>Poales</taxon>
        <taxon>Poaceae</taxon>
        <taxon>BOP clade</taxon>
        <taxon>Pooideae</taxon>
        <taxon>Poodae</taxon>
        <taxon>Poeae</taxon>
        <taxon>Poeae Chloroplast Group 2 (Poeae type)</taxon>
        <taxon>Loliodinae</taxon>
        <taxon>Loliinae</taxon>
        <taxon>Lolium</taxon>
    </lineage>
</organism>
<dbReference type="InterPro" id="IPR013103">
    <property type="entry name" value="RVT_2"/>
</dbReference>
<dbReference type="GO" id="GO:0015074">
    <property type="term" value="P:DNA integration"/>
    <property type="evidence" value="ECO:0007669"/>
    <property type="project" value="InterPro"/>
</dbReference>
<dbReference type="Proteomes" id="UP001231189">
    <property type="component" value="Unassembled WGS sequence"/>
</dbReference>
<reference evidence="6" key="1">
    <citation type="submission" date="2023-07" db="EMBL/GenBank/DDBJ databases">
        <title>A chromosome-level genome assembly of Lolium multiflorum.</title>
        <authorList>
            <person name="Chen Y."/>
            <person name="Copetti D."/>
            <person name="Kolliker R."/>
            <person name="Studer B."/>
        </authorList>
    </citation>
    <scope>NUCLEOTIDE SEQUENCE</scope>
    <source>
        <strain evidence="6">02402/16</strain>
        <tissue evidence="6">Leaf</tissue>
    </source>
</reference>
<dbReference type="Pfam" id="PF13976">
    <property type="entry name" value="gag_pre-integrs"/>
    <property type="match status" value="1"/>
</dbReference>
<dbReference type="InterPro" id="IPR054722">
    <property type="entry name" value="PolX-like_BBD"/>
</dbReference>
<protein>
    <recommendedName>
        <fullName evidence="5">Integrase catalytic domain-containing protein</fullName>
    </recommendedName>
</protein>
<dbReference type="InterPro" id="IPR036397">
    <property type="entry name" value="RNaseH_sf"/>
</dbReference>
<dbReference type="AlphaFoldDB" id="A0AAD8S2C4"/>
<sequence>MTSTSDIATDFAFFAKKYKAKFPMLLNDNKKKRTCYNCDEDSYFANECPYEKRVDKPRFIKGVKPRLKPNPINDRYKKNKGRAFVVAEYLSDDEEEDEEKEVGVAGLAFSKPGSLFTYDYSKEYSTKNDVRSSFMARTTQDDDSDDYPSSTMLDAPFVIIKLNEHAKLVEEHVRLQEELSLHVETNAYLESLVTKYGLDYHPNESSCEQASILEENVRLTKELAKFTTAKNKMGLDDLLSKQRSNNQKFGLGYVPKSHKKNNYKKEKPAQDKNKKGYSSGGPKWVFDSTNHMTGERGVLDQFIEDINKKSSITFGDNSKGKVLGYGKVAISKDLCLETVMLVESLGYNLLSIYHLADAGYNSYFTNYCVKVFRSDNLKLVLVGYVENNLYVVDLSKESSSPSTCLMAAKHDEGWLWHHRLGHVNMRNLKQLLKGEHIVGLTGISFEKDRVCSACVAGKQLKKKHPIKSIVTTSRPLELLHLDLFGPSHYDTLGGRKYGLVIVDDYSRYSWVFLLKSKDETHREFITFAKKAQRMYESEIKAIRTDNGTEFKNYTMQEFVDDEGIKGVNHRNRTIIEMARTMLSEFNSPHNFWGEAISTAVHYSNRLFLRPLHNKTPYELLTGNNDDPSSAIKHMGIGHIRPMEVHNDDQDDGVDVSSTAQVEPSSTQAEPSSATQEPSSTQDESRSEEQEENPHSTEQDHDDDQETSSTHDQAQVIPHDQALARDEFIDHEGTIRKIKAATRASDMKVDQVLGSISRGVVTRRHHALLITYCQHHAFVSSFEPLKVHEALVDPDWVIAMQEELECFTRNEVWSLVERPKDHRINVIGTKWVFKNKQDENGIVIQNKARLVAQGFAQIEGMDFEDTFAPAARLDRKQGCRL</sequence>
<accession>A0AAD8S2C4</accession>
<keyword evidence="3" id="KW-0378">Hydrolase</keyword>
<dbReference type="SUPFAM" id="SSF53098">
    <property type="entry name" value="Ribonuclease H-like"/>
    <property type="match status" value="1"/>
</dbReference>
<feature type="region of interest" description="Disordered" evidence="4">
    <location>
        <begin position="642"/>
        <end position="718"/>
    </location>
</feature>
<gene>
    <name evidence="6" type="ORF">QYE76_060537</name>
</gene>
<dbReference type="GO" id="GO:0046872">
    <property type="term" value="F:metal ion binding"/>
    <property type="evidence" value="ECO:0007669"/>
    <property type="project" value="UniProtKB-KW"/>
</dbReference>
<feature type="compositionally biased region" description="Basic and acidic residues" evidence="4">
    <location>
        <begin position="682"/>
        <end position="698"/>
    </location>
</feature>
<dbReference type="PROSITE" id="PS50994">
    <property type="entry name" value="INTEGRASE"/>
    <property type="match status" value="1"/>
</dbReference>
<comment type="caution">
    <text evidence="6">The sequence shown here is derived from an EMBL/GenBank/DDBJ whole genome shotgun (WGS) entry which is preliminary data.</text>
</comment>
<evidence type="ECO:0000256" key="1">
    <source>
        <dbReference type="ARBA" id="ARBA00022670"/>
    </source>
</evidence>
<evidence type="ECO:0000256" key="3">
    <source>
        <dbReference type="ARBA" id="ARBA00022801"/>
    </source>
</evidence>
<keyword evidence="2" id="KW-0479">Metal-binding</keyword>
<evidence type="ECO:0000256" key="2">
    <source>
        <dbReference type="ARBA" id="ARBA00022723"/>
    </source>
</evidence>
<dbReference type="Pfam" id="PF07727">
    <property type="entry name" value="RVT_2"/>
    <property type="match status" value="1"/>
</dbReference>
<feature type="region of interest" description="Disordered" evidence="4">
    <location>
        <begin position="248"/>
        <end position="282"/>
    </location>
</feature>
<dbReference type="InterPro" id="IPR012337">
    <property type="entry name" value="RNaseH-like_sf"/>
</dbReference>
<dbReference type="PANTHER" id="PTHR42648:SF21">
    <property type="entry name" value="CYSTEINE-RICH RLK (RECEPTOR-LIKE PROTEIN KINASE) 8"/>
    <property type="match status" value="1"/>
</dbReference>
<feature type="compositionally biased region" description="Polar residues" evidence="4">
    <location>
        <begin position="655"/>
        <end position="681"/>
    </location>
</feature>
<evidence type="ECO:0000259" key="5">
    <source>
        <dbReference type="PROSITE" id="PS50994"/>
    </source>
</evidence>
<evidence type="ECO:0000313" key="6">
    <source>
        <dbReference type="EMBL" id="KAK1642732.1"/>
    </source>
</evidence>
<dbReference type="EMBL" id="JAUUTY010000004">
    <property type="protein sequence ID" value="KAK1642732.1"/>
    <property type="molecule type" value="Genomic_DNA"/>
</dbReference>
<keyword evidence="1" id="KW-0645">Protease</keyword>
<evidence type="ECO:0000256" key="4">
    <source>
        <dbReference type="SAM" id="MobiDB-lite"/>
    </source>
</evidence>
<dbReference type="InterPro" id="IPR025724">
    <property type="entry name" value="GAG-pre-integrase_dom"/>
</dbReference>
<dbReference type="InterPro" id="IPR001584">
    <property type="entry name" value="Integrase_cat-core"/>
</dbReference>